<feature type="transmembrane region" description="Helical" evidence="1">
    <location>
        <begin position="95"/>
        <end position="117"/>
    </location>
</feature>
<accession>A0ABV3NE91</accession>
<dbReference type="RefSeq" id="WP_367207556.1">
    <property type="nucleotide sequence ID" value="NZ_JBAGND010000003.1"/>
</dbReference>
<keyword evidence="1" id="KW-0472">Membrane</keyword>
<organism evidence="2 3">
    <name type="scientific">Trueperella pyogenes</name>
    <dbReference type="NCBI Taxonomy" id="1661"/>
    <lineage>
        <taxon>Bacteria</taxon>
        <taxon>Bacillati</taxon>
        <taxon>Actinomycetota</taxon>
        <taxon>Actinomycetes</taxon>
        <taxon>Actinomycetales</taxon>
        <taxon>Actinomycetaceae</taxon>
        <taxon>Trueperella</taxon>
    </lineage>
</organism>
<feature type="transmembrane region" description="Helical" evidence="1">
    <location>
        <begin position="124"/>
        <end position="146"/>
    </location>
</feature>
<evidence type="ECO:0000313" key="3">
    <source>
        <dbReference type="Proteomes" id="UP001555100"/>
    </source>
</evidence>
<protein>
    <submittedName>
        <fullName evidence="2">HXXEE domain-containing protein</fullName>
    </submittedName>
</protein>
<reference evidence="2 3" key="1">
    <citation type="submission" date="2024-01" db="EMBL/GenBank/DDBJ databases">
        <title>Genomic analysis and antimicrobial resistance profiles of Trueperella pyogenes isolated from domestic and wild animals.</title>
        <authorList>
            <person name="Magossi G."/>
            <person name="Gzyl K.E."/>
            <person name="Holman D.B."/>
            <person name="Amat S."/>
        </authorList>
    </citation>
    <scope>NUCLEOTIDE SEQUENCE [LARGE SCALE GENOMIC DNA]</scope>
    <source>
        <strain evidence="2 3">1494</strain>
    </source>
</reference>
<proteinExistence type="predicted"/>
<dbReference type="InterPro" id="IPR025671">
    <property type="entry name" value="HXXEE"/>
</dbReference>
<keyword evidence="3" id="KW-1185">Reference proteome</keyword>
<name>A0ABV3NE91_9ACTO</name>
<gene>
    <name evidence="2" type="ORF">V3M73_10975</name>
</gene>
<comment type="caution">
    <text evidence="2">The sequence shown here is derived from an EMBL/GenBank/DDBJ whole genome shotgun (WGS) entry which is preliminary data.</text>
</comment>
<evidence type="ECO:0000313" key="2">
    <source>
        <dbReference type="EMBL" id="MEW6955535.1"/>
    </source>
</evidence>
<sequence length="158" mass="17517">MLLAAFVCLFVWHEIEEYVVLVPWFAANRSRLPAPARHITMNRQHFTLIAVEELICIVLVGLFLDSVWLKAAAIAYTSHLALHCGQLVVTWAKGFLLPLWSAPIQLPLAIGLILWMPTDGKADLLTASLIMTAAMIANLALMHLIASKVYKTSSPRES</sequence>
<keyword evidence="1" id="KW-1133">Transmembrane helix</keyword>
<dbReference type="EMBL" id="JBAGNM010000054">
    <property type="protein sequence ID" value="MEW6955535.1"/>
    <property type="molecule type" value="Genomic_DNA"/>
</dbReference>
<evidence type="ECO:0000256" key="1">
    <source>
        <dbReference type="SAM" id="Phobius"/>
    </source>
</evidence>
<feature type="transmembrane region" description="Helical" evidence="1">
    <location>
        <begin position="45"/>
        <end position="64"/>
    </location>
</feature>
<dbReference type="Pfam" id="PF13787">
    <property type="entry name" value="HXXEE"/>
    <property type="match status" value="1"/>
</dbReference>
<dbReference type="Proteomes" id="UP001555100">
    <property type="component" value="Unassembled WGS sequence"/>
</dbReference>
<keyword evidence="1" id="KW-0812">Transmembrane</keyword>